<reference evidence="3 4" key="1">
    <citation type="journal article" date="2018" name="BMC Genomics">
        <title>The genome of Naegleria lovaniensis, the basis for a comparative approach to unravel pathogenicity factors of the human pathogenic amoeba N. fowleri.</title>
        <authorList>
            <person name="Liechti N."/>
            <person name="Schurch N."/>
            <person name="Bruggmann R."/>
            <person name="Wittwer M."/>
        </authorList>
    </citation>
    <scope>NUCLEOTIDE SEQUENCE [LARGE SCALE GENOMIC DNA]</scope>
    <source>
        <strain evidence="3 4">ATCC 30569</strain>
    </source>
</reference>
<dbReference type="RefSeq" id="XP_044554818.1">
    <property type="nucleotide sequence ID" value="XM_044699696.1"/>
</dbReference>
<keyword evidence="4" id="KW-1185">Reference proteome</keyword>
<keyword evidence="1" id="KW-0677">Repeat</keyword>
<feature type="repeat" description="NHL" evidence="2">
    <location>
        <begin position="379"/>
        <end position="410"/>
    </location>
</feature>
<dbReference type="GO" id="GO:0008270">
    <property type="term" value="F:zinc ion binding"/>
    <property type="evidence" value="ECO:0007669"/>
    <property type="project" value="UniProtKB-KW"/>
</dbReference>
<dbReference type="GO" id="GO:0043161">
    <property type="term" value="P:proteasome-mediated ubiquitin-dependent protein catabolic process"/>
    <property type="evidence" value="ECO:0007669"/>
    <property type="project" value="TreeGrafter"/>
</dbReference>
<dbReference type="PANTHER" id="PTHR24104:SF25">
    <property type="entry name" value="PROTEIN LIN-41"/>
    <property type="match status" value="1"/>
</dbReference>
<dbReference type="SUPFAM" id="SSF50969">
    <property type="entry name" value="YVTN repeat-like/Quinoprotein amine dehydrogenase"/>
    <property type="match status" value="1"/>
</dbReference>
<evidence type="ECO:0000313" key="3">
    <source>
        <dbReference type="EMBL" id="KAG2392924.1"/>
    </source>
</evidence>
<dbReference type="InterPro" id="IPR050952">
    <property type="entry name" value="TRIM-NHL_E3_ligases"/>
</dbReference>
<comment type="caution">
    <text evidence="3">The sequence shown here is derived from an EMBL/GenBank/DDBJ whole genome shotgun (WGS) entry which is preliminary data.</text>
</comment>
<dbReference type="GeneID" id="68101955"/>
<dbReference type="AlphaFoldDB" id="A0AA88GYI9"/>
<dbReference type="PROSITE" id="PS51125">
    <property type="entry name" value="NHL"/>
    <property type="match status" value="1"/>
</dbReference>
<dbReference type="PANTHER" id="PTHR24104">
    <property type="entry name" value="E3 UBIQUITIN-PROTEIN LIGASE NHLRC1-RELATED"/>
    <property type="match status" value="1"/>
</dbReference>
<name>A0AA88GYI9_NAELO</name>
<dbReference type="InterPro" id="IPR011044">
    <property type="entry name" value="Quino_amine_DH_bsu"/>
</dbReference>
<gene>
    <name evidence="3" type="ORF">C9374_009501</name>
</gene>
<dbReference type="EMBL" id="PYSW02000003">
    <property type="protein sequence ID" value="KAG2392924.1"/>
    <property type="molecule type" value="Genomic_DNA"/>
</dbReference>
<dbReference type="InterPro" id="IPR011042">
    <property type="entry name" value="6-blade_b-propeller_TolB-like"/>
</dbReference>
<dbReference type="InterPro" id="IPR001258">
    <property type="entry name" value="NHL_repeat"/>
</dbReference>
<dbReference type="Pfam" id="PF01436">
    <property type="entry name" value="NHL"/>
    <property type="match status" value="2"/>
</dbReference>
<dbReference type="Gene3D" id="2.120.10.30">
    <property type="entry name" value="TolB, C-terminal domain"/>
    <property type="match status" value="2"/>
</dbReference>
<evidence type="ECO:0000313" key="4">
    <source>
        <dbReference type="Proteomes" id="UP000816034"/>
    </source>
</evidence>
<dbReference type="Proteomes" id="UP000816034">
    <property type="component" value="Unassembled WGS sequence"/>
</dbReference>
<dbReference type="GO" id="GO:0000209">
    <property type="term" value="P:protein polyubiquitination"/>
    <property type="evidence" value="ECO:0007669"/>
    <property type="project" value="TreeGrafter"/>
</dbReference>
<sequence length="410" mass="47133">MSVEKGSVKFSSPSDPILLLNETRNDFKWMSENECVHDDENYECTRVVLHDFNEIFHCVDEFDHSSVLAVPKLREKLNHQQFSLQFHHVQTLGELNRKGSLNSRFNYPIDVKIGYHLNCLIVSDSTNKRLQFFDLTTKEYQSTLSLPFRPAQITVQEGSFGNCFVHIYITESEHGIIHKYDLRKFVQEEYSNLQDLRIWSTSESIRQTPHLQFLNLDIDNLEFDGGTCIEQFNAEFHTSVLYVCSNQTPKRIFVLNCENGHVLKIISLTNSSFKQMSAIHLAPTQHMLLIVDSMAHHLKLIDKNSGTIVKIIGKYGGGASKGNTKPLHFSYPRNLCIDYKTHLVYICDSANNRIQVLHLAEKCKFVKEFGNQSLFNMSGRFKTPSGICMNEQSGELIVADTQLQRVQIFR</sequence>
<organism evidence="3 4">
    <name type="scientific">Naegleria lovaniensis</name>
    <name type="common">Amoeba</name>
    <dbReference type="NCBI Taxonomy" id="51637"/>
    <lineage>
        <taxon>Eukaryota</taxon>
        <taxon>Discoba</taxon>
        <taxon>Heterolobosea</taxon>
        <taxon>Tetramitia</taxon>
        <taxon>Eutetramitia</taxon>
        <taxon>Vahlkampfiidae</taxon>
        <taxon>Naegleria</taxon>
    </lineage>
</organism>
<proteinExistence type="predicted"/>
<accession>A0AA88GYI9</accession>
<evidence type="ECO:0000256" key="2">
    <source>
        <dbReference type="PROSITE-ProRule" id="PRU00504"/>
    </source>
</evidence>
<dbReference type="GO" id="GO:0061630">
    <property type="term" value="F:ubiquitin protein ligase activity"/>
    <property type="evidence" value="ECO:0007669"/>
    <property type="project" value="TreeGrafter"/>
</dbReference>
<evidence type="ECO:0000256" key="1">
    <source>
        <dbReference type="ARBA" id="ARBA00022737"/>
    </source>
</evidence>
<protein>
    <submittedName>
        <fullName evidence="3">Uncharacterized protein</fullName>
    </submittedName>
</protein>